<accession>A0ABW2V3X3</accession>
<keyword evidence="2" id="KW-1185">Reference proteome</keyword>
<comment type="caution">
    <text evidence="1">The sequence shown here is derived from an EMBL/GenBank/DDBJ whole genome shotgun (WGS) entry which is preliminary data.</text>
</comment>
<dbReference type="Proteomes" id="UP001596528">
    <property type="component" value="Unassembled WGS sequence"/>
</dbReference>
<dbReference type="RefSeq" id="WP_211346345.1">
    <property type="nucleotide sequence ID" value="NZ_JBHTGQ010000020.1"/>
</dbReference>
<dbReference type="EMBL" id="JBHTGQ010000020">
    <property type="protein sequence ID" value="MFC7750120.1"/>
    <property type="molecule type" value="Genomic_DNA"/>
</dbReference>
<sequence length="244" mass="28843">MSELTAKFRRLGIEVMGAPAVRCFDWAEHQNYPVAVNRLDNLIQWRDTSAKLGLDCVVGTNWTAAFSLGTPYGIFETTWYLNGFHAEVCWNRHSDTDRYIDRFLAVFHGLDEDTVGGKVGRYENEDYYSIIRHFAGQVRRNRDIAELIAVMNDFEIATDRSRAIHKYAYRWKLYPGDAAEWRSLMNNYRNNRTGLERVRPRMTELLRRFQPDDMADHYVLSRFYLHDYLEENLYRELGLYLEKA</sequence>
<proteinExistence type="predicted"/>
<evidence type="ECO:0000313" key="2">
    <source>
        <dbReference type="Proteomes" id="UP001596528"/>
    </source>
</evidence>
<gene>
    <name evidence="1" type="ORF">ACFQWB_09285</name>
</gene>
<organism evidence="1 2">
    <name type="scientific">Paenibacillus thermoaerophilus</name>
    <dbReference type="NCBI Taxonomy" id="1215385"/>
    <lineage>
        <taxon>Bacteria</taxon>
        <taxon>Bacillati</taxon>
        <taxon>Bacillota</taxon>
        <taxon>Bacilli</taxon>
        <taxon>Bacillales</taxon>
        <taxon>Paenibacillaceae</taxon>
        <taxon>Paenibacillus</taxon>
    </lineage>
</organism>
<protein>
    <submittedName>
        <fullName evidence="1">Uncharacterized protein</fullName>
    </submittedName>
</protein>
<name>A0ABW2V3X3_9BACL</name>
<reference evidence="2" key="1">
    <citation type="journal article" date="2019" name="Int. J. Syst. Evol. Microbiol.">
        <title>The Global Catalogue of Microorganisms (GCM) 10K type strain sequencing project: providing services to taxonomists for standard genome sequencing and annotation.</title>
        <authorList>
            <consortium name="The Broad Institute Genomics Platform"/>
            <consortium name="The Broad Institute Genome Sequencing Center for Infectious Disease"/>
            <person name="Wu L."/>
            <person name="Ma J."/>
        </authorList>
    </citation>
    <scope>NUCLEOTIDE SEQUENCE [LARGE SCALE GENOMIC DNA]</scope>
    <source>
        <strain evidence="2">JCM 18657</strain>
    </source>
</reference>
<evidence type="ECO:0000313" key="1">
    <source>
        <dbReference type="EMBL" id="MFC7750120.1"/>
    </source>
</evidence>